<organism evidence="7 8">
    <name type="scientific">Parasphaerochaeta coccoides (strain ATCC BAA-1237 / DSM 17374 / SPN1)</name>
    <name type="common">Sphaerochaeta coccoides</name>
    <dbReference type="NCBI Taxonomy" id="760011"/>
    <lineage>
        <taxon>Bacteria</taxon>
        <taxon>Pseudomonadati</taxon>
        <taxon>Spirochaetota</taxon>
        <taxon>Spirochaetia</taxon>
        <taxon>Spirochaetales</taxon>
        <taxon>Sphaerochaetaceae</taxon>
        <taxon>Parasphaerochaeta</taxon>
    </lineage>
</organism>
<evidence type="ECO:0000256" key="3">
    <source>
        <dbReference type="ARBA" id="ARBA00022857"/>
    </source>
</evidence>
<keyword evidence="1 6" id="KW-0808">Transferase</keyword>
<dbReference type="GO" id="GO:0046872">
    <property type="term" value="F:metal ion binding"/>
    <property type="evidence" value="ECO:0007669"/>
    <property type="project" value="UniProtKB-UniRule"/>
</dbReference>
<dbReference type="GO" id="GO:0005524">
    <property type="term" value="F:ATP binding"/>
    <property type="evidence" value="ECO:0007669"/>
    <property type="project" value="UniProtKB-KW"/>
</dbReference>
<dbReference type="RefSeq" id="WP_013739285.1">
    <property type="nucleotide sequence ID" value="NC_015436.1"/>
</dbReference>
<dbReference type="HAMAP" id="MF_00361">
    <property type="entry name" value="NAD_kinase"/>
    <property type="match status" value="1"/>
</dbReference>
<evidence type="ECO:0000256" key="1">
    <source>
        <dbReference type="ARBA" id="ARBA00022679"/>
    </source>
</evidence>
<keyword evidence="6" id="KW-0547">Nucleotide-binding</keyword>
<feature type="binding site" evidence="6">
    <location>
        <begin position="142"/>
        <end position="143"/>
    </location>
    <ligand>
        <name>NAD(+)</name>
        <dbReference type="ChEBI" id="CHEBI:57540"/>
    </ligand>
</feature>
<dbReference type="STRING" id="760011.Spico_0661"/>
<feature type="binding site" evidence="6">
    <location>
        <position position="170"/>
    </location>
    <ligand>
        <name>NAD(+)</name>
        <dbReference type="ChEBI" id="CHEBI:57540"/>
    </ligand>
</feature>
<dbReference type="AlphaFoldDB" id="F4GKX6"/>
<dbReference type="Gene3D" id="3.40.50.10330">
    <property type="entry name" value="Probable inorganic polyphosphate/atp-NAD kinase, domain 1"/>
    <property type="match status" value="1"/>
</dbReference>
<dbReference type="Proteomes" id="UP000007939">
    <property type="component" value="Chromosome"/>
</dbReference>
<reference evidence="8" key="1">
    <citation type="submission" date="2011-04" db="EMBL/GenBank/DDBJ databases">
        <title>The complete genome of Spirochaeta coccoides DSM 17374.</title>
        <authorList>
            <person name="Lucas S."/>
            <person name="Copeland A."/>
            <person name="Lapidus A."/>
            <person name="Bruce D."/>
            <person name="Goodwin L."/>
            <person name="Pitluck S."/>
            <person name="Peters L."/>
            <person name="Kyrpides N."/>
            <person name="Mavromatis K."/>
            <person name="Pagani I."/>
            <person name="Ivanova N."/>
            <person name="Ovchinnikova G."/>
            <person name="Lu M."/>
            <person name="Detter J.C."/>
            <person name="Tapia R."/>
            <person name="Han C."/>
            <person name="Land M."/>
            <person name="Hauser L."/>
            <person name="Markowitz V."/>
            <person name="Cheng J.-F."/>
            <person name="Hugenholtz P."/>
            <person name="Woyke T."/>
            <person name="Wu D."/>
            <person name="Spring S."/>
            <person name="Schroeder M."/>
            <person name="Brambilla E."/>
            <person name="Klenk H.-P."/>
            <person name="Eisen J.A."/>
        </authorList>
    </citation>
    <scope>NUCLEOTIDE SEQUENCE [LARGE SCALE GENOMIC DNA]</scope>
    <source>
        <strain evidence="8">ATCC BAA-1237 / DSM 17374 / SPN1</strain>
    </source>
</reference>
<keyword evidence="8" id="KW-1185">Reference proteome</keyword>
<dbReference type="PANTHER" id="PTHR20275:SF0">
    <property type="entry name" value="NAD KINASE"/>
    <property type="match status" value="1"/>
</dbReference>
<evidence type="ECO:0000313" key="8">
    <source>
        <dbReference type="Proteomes" id="UP000007939"/>
    </source>
</evidence>
<comment type="caution">
    <text evidence="6">Lacks conserved residue(s) required for the propagation of feature annotation.</text>
</comment>
<comment type="function">
    <text evidence="6">Involved in the regulation of the intracellular balance of NAD and NADP, and is a key enzyme in the biosynthesis of NADP. Catalyzes specifically the phosphorylation on 2'-hydroxyl of the adenosine moiety of NAD to yield NADP.</text>
</comment>
<evidence type="ECO:0000256" key="4">
    <source>
        <dbReference type="ARBA" id="ARBA00023027"/>
    </source>
</evidence>
<dbReference type="GO" id="GO:0051287">
    <property type="term" value="F:NAD binding"/>
    <property type="evidence" value="ECO:0007669"/>
    <property type="project" value="UniProtKB-ARBA"/>
</dbReference>
<comment type="catalytic activity">
    <reaction evidence="5 6">
        <text>NAD(+) + ATP = ADP + NADP(+) + H(+)</text>
        <dbReference type="Rhea" id="RHEA:18629"/>
        <dbReference type="ChEBI" id="CHEBI:15378"/>
        <dbReference type="ChEBI" id="CHEBI:30616"/>
        <dbReference type="ChEBI" id="CHEBI:57540"/>
        <dbReference type="ChEBI" id="CHEBI:58349"/>
        <dbReference type="ChEBI" id="CHEBI:456216"/>
        <dbReference type="EC" id="2.7.1.23"/>
    </reaction>
</comment>
<dbReference type="InterPro" id="IPR017437">
    <property type="entry name" value="ATP-NAD_kinase_PpnK-typ_C"/>
</dbReference>
<sequence length="289" mass="31438">MSSTNIAVRRIALVANTSKPAAEAIARHMTSYFLERGILIDIFTSGPGVSTDIVVRPDTDLAISLGGDGTVLYCARSLLVHQIPILAVNLGTFGYITEVAANEWQEAYEQYISRQSHISQRLMIQVSVLRKGELIWQRYGLNEAAINASGISKIVHLELLVNGTKAGLFRSDGMLICTPTGSTGYNLASGGPILDVDLSALIITPICPFTLSNRPLVIGEQAKVEVIVPHGQRTEVMLTVDGQQNCKIVENDVIVVQKAEKKALLVTSERRNFIEVIRDKLSWSGGMHA</sequence>
<keyword evidence="4 6" id="KW-0520">NAD</keyword>
<keyword evidence="6" id="KW-0067">ATP-binding</keyword>
<dbReference type="Gene3D" id="2.60.200.30">
    <property type="entry name" value="Probable inorganic polyphosphate/atp-NAD kinase, domain 2"/>
    <property type="match status" value="1"/>
</dbReference>
<dbReference type="HOGENOM" id="CLU_008831_0_0_12"/>
<evidence type="ECO:0000313" key="7">
    <source>
        <dbReference type="EMBL" id="AEC01889.1"/>
    </source>
</evidence>
<dbReference type="GO" id="GO:0005737">
    <property type="term" value="C:cytoplasm"/>
    <property type="evidence" value="ECO:0007669"/>
    <property type="project" value="UniProtKB-SubCell"/>
</dbReference>
<gene>
    <name evidence="6" type="primary">nadK</name>
    <name evidence="7" type="ordered locus">Spico_0661</name>
</gene>
<dbReference type="EMBL" id="CP002659">
    <property type="protein sequence ID" value="AEC01889.1"/>
    <property type="molecule type" value="Genomic_DNA"/>
</dbReference>
<feature type="binding site" evidence="6">
    <location>
        <position position="153"/>
    </location>
    <ligand>
        <name>NAD(+)</name>
        <dbReference type="ChEBI" id="CHEBI:57540"/>
    </ligand>
</feature>
<dbReference type="SUPFAM" id="SSF111331">
    <property type="entry name" value="NAD kinase/diacylglycerol kinase-like"/>
    <property type="match status" value="1"/>
</dbReference>
<reference evidence="7 8" key="2">
    <citation type="journal article" date="2012" name="Stand. Genomic Sci.">
        <title>Complete genome sequence of the termite hindgut bacterium Spirochaeta coccoides type strain (SPN1(T)), reclassification in the genus Sphaerochaeta as Sphaerochaeta coccoides comb. nov. and emendations of the family Spirochaetaceae and the genus Sphaerochaeta.</title>
        <authorList>
            <person name="Abt B."/>
            <person name="Han C."/>
            <person name="Scheuner C."/>
            <person name="Lu M."/>
            <person name="Lapidus A."/>
            <person name="Nolan M."/>
            <person name="Lucas S."/>
            <person name="Hammon N."/>
            <person name="Deshpande S."/>
            <person name="Cheng J.F."/>
            <person name="Tapia R."/>
            <person name="Goodwin L.A."/>
            <person name="Pitluck S."/>
            <person name="Liolios K."/>
            <person name="Pagani I."/>
            <person name="Ivanova N."/>
            <person name="Mavromatis K."/>
            <person name="Mikhailova N."/>
            <person name="Huntemann M."/>
            <person name="Pati A."/>
            <person name="Chen A."/>
            <person name="Palaniappan K."/>
            <person name="Land M."/>
            <person name="Hauser L."/>
            <person name="Brambilla E.M."/>
            <person name="Rohde M."/>
            <person name="Spring S."/>
            <person name="Gronow S."/>
            <person name="Goker M."/>
            <person name="Woyke T."/>
            <person name="Bristow J."/>
            <person name="Eisen J.A."/>
            <person name="Markowitz V."/>
            <person name="Hugenholtz P."/>
            <person name="Kyrpides N.C."/>
            <person name="Klenk H.P."/>
            <person name="Detter J.C."/>
        </authorList>
    </citation>
    <scope>NUCLEOTIDE SEQUENCE [LARGE SCALE GENOMIC DNA]</scope>
    <source>
        <strain evidence="8">ATCC BAA-1237 / DSM 17374 / SPN1</strain>
    </source>
</reference>
<dbReference type="InterPro" id="IPR017438">
    <property type="entry name" value="ATP-NAD_kinase_N"/>
</dbReference>
<evidence type="ECO:0000256" key="2">
    <source>
        <dbReference type="ARBA" id="ARBA00022777"/>
    </source>
</evidence>
<protein>
    <recommendedName>
        <fullName evidence="6">NAD kinase</fullName>
        <ecNumber evidence="6">2.7.1.23</ecNumber>
    </recommendedName>
    <alternativeName>
        <fullName evidence="6">ATP-dependent NAD kinase</fullName>
    </alternativeName>
</protein>
<evidence type="ECO:0000256" key="5">
    <source>
        <dbReference type="ARBA" id="ARBA00047925"/>
    </source>
</evidence>
<name>F4GKX6_PARC1</name>
<accession>F4GKX6</accession>
<dbReference type="Pfam" id="PF01513">
    <property type="entry name" value="NAD_kinase"/>
    <property type="match status" value="1"/>
</dbReference>
<dbReference type="InterPro" id="IPR002504">
    <property type="entry name" value="NADK"/>
</dbReference>
<dbReference type="KEGG" id="scc:Spico_0661"/>
<dbReference type="GO" id="GO:0003951">
    <property type="term" value="F:NAD+ kinase activity"/>
    <property type="evidence" value="ECO:0007669"/>
    <property type="project" value="UniProtKB-UniRule"/>
</dbReference>
<keyword evidence="3 6" id="KW-0521">NADP</keyword>
<comment type="cofactor">
    <cofactor evidence="6">
        <name>a divalent metal cation</name>
        <dbReference type="ChEBI" id="CHEBI:60240"/>
    </cofactor>
</comment>
<dbReference type="InterPro" id="IPR016064">
    <property type="entry name" value="NAD/diacylglycerol_kinase_sf"/>
</dbReference>
<dbReference type="Pfam" id="PF20143">
    <property type="entry name" value="NAD_kinase_C"/>
    <property type="match status" value="1"/>
</dbReference>
<comment type="similarity">
    <text evidence="6">Belongs to the NAD kinase family.</text>
</comment>
<keyword evidence="6" id="KW-0963">Cytoplasm</keyword>
<keyword evidence="2 6" id="KW-0418">Kinase</keyword>
<feature type="binding site" evidence="6">
    <location>
        <position position="243"/>
    </location>
    <ligand>
        <name>NAD(+)</name>
        <dbReference type="ChEBI" id="CHEBI:57540"/>
    </ligand>
</feature>
<feature type="binding site" evidence="6">
    <location>
        <begin position="68"/>
        <end position="69"/>
    </location>
    <ligand>
        <name>NAD(+)</name>
        <dbReference type="ChEBI" id="CHEBI:57540"/>
    </ligand>
</feature>
<proteinExistence type="inferred from homology"/>
<feature type="active site" description="Proton acceptor" evidence="6">
    <location>
        <position position="68"/>
    </location>
</feature>
<dbReference type="EC" id="2.7.1.23" evidence="6"/>
<comment type="subcellular location">
    <subcellularLocation>
        <location evidence="6">Cytoplasm</location>
    </subcellularLocation>
</comment>
<dbReference type="PANTHER" id="PTHR20275">
    <property type="entry name" value="NAD KINASE"/>
    <property type="match status" value="1"/>
</dbReference>
<evidence type="ECO:0000256" key="6">
    <source>
        <dbReference type="HAMAP-Rule" id="MF_00361"/>
    </source>
</evidence>
<dbReference type="GO" id="GO:0019674">
    <property type="term" value="P:NAD+ metabolic process"/>
    <property type="evidence" value="ECO:0007669"/>
    <property type="project" value="InterPro"/>
</dbReference>
<feature type="binding site" evidence="6">
    <location>
        <position position="172"/>
    </location>
    <ligand>
        <name>NAD(+)</name>
        <dbReference type="ChEBI" id="CHEBI:57540"/>
    </ligand>
</feature>
<dbReference type="eggNOG" id="COG0061">
    <property type="taxonomic scope" value="Bacteria"/>
</dbReference>
<dbReference type="GO" id="GO:0006741">
    <property type="term" value="P:NADP+ biosynthetic process"/>
    <property type="evidence" value="ECO:0007669"/>
    <property type="project" value="UniProtKB-UniRule"/>
</dbReference>